<keyword evidence="1" id="KW-0805">Transcription regulation</keyword>
<proteinExistence type="predicted"/>
<dbReference type="PANTHER" id="PTHR43132">
    <property type="entry name" value="ARSENICAL RESISTANCE OPERON REPRESSOR ARSR-RELATED"/>
    <property type="match status" value="1"/>
</dbReference>
<dbReference type="GO" id="GO:0003677">
    <property type="term" value="F:DNA binding"/>
    <property type="evidence" value="ECO:0007669"/>
    <property type="project" value="UniProtKB-KW"/>
</dbReference>
<dbReference type="EMBL" id="DF967972">
    <property type="protein sequence ID" value="GAP13351.1"/>
    <property type="molecule type" value="Genomic_DNA"/>
</dbReference>
<keyword evidence="2" id="KW-0238">DNA-binding</keyword>
<evidence type="ECO:0000256" key="2">
    <source>
        <dbReference type="ARBA" id="ARBA00023125"/>
    </source>
</evidence>
<feature type="domain" description="HTH arsR-type" evidence="4">
    <location>
        <begin position="5"/>
        <end position="99"/>
    </location>
</feature>
<dbReference type="OrthoDB" id="9798835at2"/>
<evidence type="ECO:0000256" key="1">
    <source>
        <dbReference type="ARBA" id="ARBA00023015"/>
    </source>
</evidence>
<dbReference type="PROSITE" id="PS50987">
    <property type="entry name" value="HTH_ARSR_2"/>
    <property type="match status" value="1"/>
</dbReference>
<dbReference type="CDD" id="cd00090">
    <property type="entry name" value="HTH_ARSR"/>
    <property type="match status" value="1"/>
</dbReference>
<name>A0A0S7B7V1_9CHLR</name>
<dbReference type="InterPro" id="IPR011991">
    <property type="entry name" value="ArsR-like_HTH"/>
</dbReference>
<dbReference type="GO" id="GO:0003700">
    <property type="term" value="F:DNA-binding transcription factor activity"/>
    <property type="evidence" value="ECO:0007669"/>
    <property type="project" value="InterPro"/>
</dbReference>
<dbReference type="InterPro" id="IPR001845">
    <property type="entry name" value="HTH_ArsR_DNA-bd_dom"/>
</dbReference>
<gene>
    <name evidence="5" type="ORF">LARV_01104</name>
</gene>
<dbReference type="Gene3D" id="1.10.10.10">
    <property type="entry name" value="Winged helix-like DNA-binding domain superfamily/Winged helix DNA-binding domain"/>
    <property type="match status" value="1"/>
</dbReference>
<dbReference type="Proteomes" id="UP000055060">
    <property type="component" value="Unassembled WGS sequence"/>
</dbReference>
<evidence type="ECO:0000313" key="6">
    <source>
        <dbReference type="Proteomes" id="UP000055060"/>
    </source>
</evidence>
<evidence type="ECO:0000313" key="5">
    <source>
        <dbReference type="EMBL" id="GAP13351.1"/>
    </source>
</evidence>
<dbReference type="SUPFAM" id="SSF46785">
    <property type="entry name" value="Winged helix' DNA-binding domain"/>
    <property type="match status" value="1"/>
</dbReference>
<evidence type="ECO:0000256" key="3">
    <source>
        <dbReference type="ARBA" id="ARBA00023163"/>
    </source>
</evidence>
<evidence type="ECO:0000259" key="4">
    <source>
        <dbReference type="PROSITE" id="PS50987"/>
    </source>
</evidence>
<dbReference type="PRINTS" id="PR00778">
    <property type="entry name" value="HTHARSR"/>
</dbReference>
<dbReference type="STRING" id="360412.LARV_01104"/>
<dbReference type="SMART" id="SM00418">
    <property type="entry name" value="HTH_ARSR"/>
    <property type="match status" value="1"/>
</dbReference>
<accession>A0A0S7B7V1</accession>
<organism evidence="5">
    <name type="scientific">Longilinea arvoryzae</name>
    <dbReference type="NCBI Taxonomy" id="360412"/>
    <lineage>
        <taxon>Bacteria</taxon>
        <taxon>Bacillati</taxon>
        <taxon>Chloroflexota</taxon>
        <taxon>Anaerolineae</taxon>
        <taxon>Anaerolineales</taxon>
        <taxon>Anaerolineaceae</taxon>
        <taxon>Longilinea</taxon>
    </lineage>
</organism>
<dbReference type="NCBIfam" id="NF033788">
    <property type="entry name" value="HTH_metalloreg"/>
    <property type="match status" value="1"/>
</dbReference>
<reference evidence="5" key="1">
    <citation type="submission" date="2015-07" db="EMBL/GenBank/DDBJ databases">
        <title>Draft Genome Sequences of Anaerolinea thermolimosa IMO-1, Bellilinea caldifistulae GOMI-1, Leptolinea tardivitalis YMTK-2, Levilinea saccharolytica KIBI-1,Longilinea arvoryzae KOME-1, Previously Described as Members of the Anaerolineaceae (Chloroflexi).</title>
        <authorList>
            <person name="Sekiguchi Y."/>
            <person name="Ohashi A."/>
            <person name="Matsuura N."/>
            <person name="Tourlousse M.D."/>
        </authorList>
    </citation>
    <scope>NUCLEOTIDE SEQUENCE [LARGE SCALE GENOMIC DNA]</scope>
    <source>
        <strain evidence="5">KOME-1</strain>
    </source>
</reference>
<dbReference type="AlphaFoldDB" id="A0A0S7B7V1"/>
<dbReference type="RefSeq" id="WP_083522345.1">
    <property type="nucleotide sequence ID" value="NZ_DF967972.1"/>
</dbReference>
<dbReference type="InterPro" id="IPR036388">
    <property type="entry name" value="WH-like_DNA-bd_sf"/>
</dbReference>
<dbReference type="Pfam" id="PF01022">
    <property type="entry name" value="HTH_5"/>
    <property type="match status" value="1"/>
</dbReference>
<dbReference type="InterPro" id="IPR036390">
    <property type="entry name" value="WH_DNA-bd_sf"/>
</dbReference>
<keyword evidence="6" id="KW-1185">Reference proteome</keyword>
<keyword evidence="3" id="KW-0804">Transcription</keyword>
<dbReference type="PANTHER" id="PTHR43132:SF2">
    <property type="entry name" value="ARSENICAL RESISTANCE OPERON REPRESSOR ARSR-RELATED"/>
    <property type="match status" value="1"/>
</dbReference>
<sequence>MNISSPTPTEESISALFRTLGQPARIQILLLLAREEACVCHLEAYLGLRQAAISQHLMLLRDAGLVSASREGRNIYYHLERPDLLEFFHLAARLSGLDPAALQPPCQPLAPCPCPHCNAACDPNTSCSGVDEDCA</sequence>
<dbReference type="InterPro" id="IPR051011">
    <property type="entry name" value="Metal_resp_trans_reg"/>
</dbReference>
<protein>
    <submittedName>
        <fullName evidence="5">Transcriptional regulator, ArsR family</fullName>
    </submittedName>
</protein>